<dbReference type="CDD" id="cd24054">
    <property type="entry name" value="ASKHA_NBD_AaPPX-GppA_MtPPX2-like"/>
    <property type="match status" value="1"/>
</dbReference>
<accession>A0A3D8P5R5</accession>
<dbReference type="InterPro" id="IPR003695">
    <property type="entry name" value="Ppx_GppA_N"/>
</dbReference>
<dbReference type="RefSeq" id="WP_115791648.1">
    <property type="nucleotide sequence ID" value="NZ_QSLN01000001.1"/>
</dbReference>
<dbReference type="InterPro" id="IPR050273">
    <property type="entry name" value="GppA/Ppx_hydrolase"/>
</dbReference>
<dbReference type="PANTHER" id="PTHR30005">
    <property type="entry name" value="EXOPOLYPHOSPHATASE"/>
    <property type="match status" value="1"/>
</dbReference>
<dbReference type="EMBL" id="QSLN01000001">
    <property type="protein sequence ID" value="RDV84654.1"/>
    <property type="molecule type" value="Genomic_DNA"/>
</dbReference>
<dbReference type="AlphaFoldDB" id="A0A3D8P5R5"/>
<dbReference type="InterPro" id="IPR043129">
    <property type="entry name" value="ATPase_NBD"/>
</dbReference>
<evidence type="ECO:0000259" key="2">
    <source>
        <dbReference type="Pfam" id="PF02541"/>
    </source>
</evidence>
<evidence type="ECO:0000313" key="4">
    <source>
        <dbReference type="Proteomes" id="UP000256329"/>
    </source>
</evidence>
<name>A0A3D8P5R5_9THEO</name>
<protein>
    <submittedName>
        <fullName evidence="3">Ppx/GppA family phosphatase</fullName>
    </submittedName>
</protein>
<proteinExistence type="inferred from homology"/>
<dbReference type="SUPFAM" id="SSF53067">
    <property type="entry name" value="Actin-like ATPase domain"/>
    <property type="match status" value="2"/>
</dbReference>
<organism evidence="3 4">
    <name type="scientific">Ammonifex thiophilus</name>
    <dbReference type="NCBI Taxonomy" id="444093"/>
    <lineage>
        <taxon>Bacteria</taxon>
        <taxon>Bacillati</taxon>
        <taxon>Bacillota</taxon>
        <taxon>Clostridia</taxon>
        <taxon>Thermoanaerobacterales</taxon>
        <taxon>Thermoanaerobacteraceae</taxon>
        <taxon>Ammonifex</taxon>
    </lineage>
</organism>
<comment type="caution">
    <text evidence="3">The sequence shown here is derived from an EMBL/GenBank/DDBJ whole genome shotgun (WGS) entry which is preliminary data.</text>
</comment>
<dbReference type="GO" id="GO:0016462">
    <property type="term" value="F:pyrophosphatase activity"/>
    <property type="evidence" value="ECO:0007669"/>
    <property type="project" value="TreeGrafter"/>
</dbReference>
<feature type="domain" description="Ppx/GppA phosphatase N-terminal" evidence="2">
    <location>
        <begin position="19"/>
        <end position="279"/>
    </location>
</feature>
<dbReference type="Gene3D" id="3.30.420.40">
    <property type="match status" value="1"/>
</dbReference>
<dbReference type="PANTHER" id="PTHR30005:SF0">
    <property type="entry name" value="RETROGRADE REGULATION PROTEIN 2"/>
    <property type="match status" value="1"/>
</dbReference>
<dbReference type="Proteomes" id="UP000256329">
    <property type="component" value="Unassembled WGS sequence"/>
</dbReference>
<dbReference type="Pfam" id="PF02541">
    <property type="entry name" value="Ppx-GppA"/>
    <property type="match status" value="1"/>
</dbReference>
<gene>
    <name evidence="3" type="ORF">DXX99_00990</name>
</gene>
<evidence type="ECO:0000256" key="1">
    <source>
        <dbReference type="ARBA" id="ARBA00007125"/>
    </source>
</evidence>
<comment type="similarity">
    <text evidence="1">Belongs to the GppA/Ppx family.</text>
</comment>
<reference evidence="3 4" key="1">
    <citation type="submission" date="2018-08" db="EMBL/GenBank/DDBJ databases">
        <title>Form III RuBisCO-mediated autotrophy in Thermodesulfobium bacteria.</title>
        <authorList>
            <person name="Toshchakov S.V."/>
            <person name="Kublanov I.V."/>
            <person name="Frolov E."/>
            <person name="Bonch-Osmolovskaya E.A."/>
            <person name="Tourova T.P."/>
            <person name="Chernych N.A."/>
            <person name="Lebedinsky A.V."/>
        </authorList>
    </citation>
    <scope>NUCLEOTIDE SEQUENCE [LARGE SCALE GENOMIC DNA]</scope>
    <source>
        <strain evidence="3 4">SR</strain>
    </source>
</reference>
<evidence type="ECO:0000313" key="3">
    <source>
        <dbReference type="EMBL" id="RDV84654.1"/>
    </source>
</evidence>
<keyword evidence="4" id="KW-1185">Reference proteome</keyword>
<sequence>MRVAVIDVGTNSTRYLLAEVACGKAQLLEADLKITRLGEEMTSGRLGERAMARTLAAVVAFWRRAEVAGAEIVAPVATSAVREAANREEFCRLFKQATKLELQVLSGEEEAFYTFRGVLAGMPSLSPRNALVMDLGGGSTEFIWQERGKLKLASLPLGAVRLTLEAREEEYLEKTKEKLAPLLSRLGRKELVATGGTVTTLAAIAGGVKEYYPGCVHGQRLTAAQTKELYAYLKGLSLEERRRVPGLAPERADIIVAGTAIVVAVLELTRLPFLTVSEHDLLWGVALAAAGCVEGVGKEPNLI</sequence>
<dbReference type="Gene3D" id="3.30.420.150">
    <property type="entry name" value="Exopolyphosphatase. Domain 2"/>
    <property type="match status" value="1"/>
</dbReference>
<dbReference type="OrthoDB" id="9807195at2"/>